<name>A0AAW0LN29_QUESU</name>
<dbReference type="SUPFAM" id="SSF81338">
    <property type="entry name" value="Aquaporin-like"/>
    <property type="match status" value="1"/>
</dbReference>
<dbReference type="Pfam" id="PF00230">
    <property type="entry name" value="MIP"/>
    <property type="match status" value="2"/>
</dbReference>
<dbReference type="Gramene" id="rna-CFP56_61835">
    <property type="protein sequence ID" value="cds-POE55840.1"/>
    <property type="gene ID" value="gene-CFP56_61835"/>
</dbReference>
<dbReference type="Proteomes" id="UP000237347">
    <property type="component" value="Unassembled WGS sequence"/>
</dbReference>
<feature type="transmembrane region" description="Helical" evidence="6">
    <location>
        <begin position="129"/>
        <end position="149"/>
    </location>
</feature>
<dbReference type="GO" id="GO:0016020">
    <property type="term" value="C:membrane"/>
    <property type="evidence" value="ECO:0007669"/>
    <property type="project" value="UniProtKB-SubCell"/>
</dbReference>
<keyword evidence="4 6" id="KW-0472">Membrane</keyword>
<keyword evidence="5" id="KW-0813">Transport</keyword>
<comment type="caution">
    <text evidence="7">The sequence shown here is derived from an EMBL/GenBank/DDBJ whole genome shotgun (WGS) entry which is preliminary data.</text>
</comment>
<sequence>MWKAAITELLATAFYVLTLTTIITSILDSNVVEPKLLVPLAIFLILFLFLMMTVPLSGGHMSPVLTFIAALRGLITLARAAIYVLAQCAASLALATVTGRAGYRGVGLNPAKCLGPALLQGDRLWDGHWVAGLGPFLLALLIMVTLCTYQRRVQIWKKKRSMIF</sequence>
<protein>
    <submittedName>
        <fullName evidence="7">Aquaporin pip-type</fullName>
    </submittedName>
</protein>
<dbReference type="PANTHER" id="PTHR47002">
    <property type="entry name" value="AQUAPORIN-LIKE"/>
    <property type="match status" value="1"/>
</dbReference>
<dbReference type="PANTHER" id="PTHR47002:SF6">
    <property type="entry name" value="X INTRINSIC PROTEIN"/>
    <property type="match status" value="1"/>
</dbReference>
<evidence type="ECO:0000256" key="4">
    <source>
        <dbReference type="ARBA" id="ARBA00023136"/>
    </source>
</evidence>
<dbReference type="GO" id="GO:0015267">
    <property type="term" value="F:channel activity"/>
    <property type="evidence" value="ECO:0007669"/>
    <property type="project" value="InterPro"/>
</dbReference>
<dbReference type="AlphaFoldDB" id="A0AAW0LN29"/>
<proteinExistence type="inferred from homology"/>
<feature type="transmembrane region" description="Helical" evidence="6">
    <location>
        <begin position="9"/>
        <end position="27"/>
    </location>
</feature>
<evidence type="ECO:0000313" key="8">
    <source>
        <dbReference type="Proteomes" id="UP000237347"/>
    </source>
</evidence>
<organism evidence="7 8">
    <name type="scientific">Quercus suber</name>
    <name type="common">Cork oak</name>
    <dbReference type="NCBI Taxonomy" id="58331"/>
    <lineage>
        <taxon>Eukaryota</taxon>
        <taxon>Viridiplantae</taxon>
        <taxon>Streptophyta</taxon>
        <taxon>Embryophyta</taxon>
        <taxon>Tracheophyta</taxon>
        <taxon>Spermatophyta</taxon>
        <taxon>Magnoliopsida</taxon>
        <taxon>eudicotyledons</taxon>
        <taxon>Gunneridae</taxon>
        <taxon>Pentapetalae</taxon>
        <taxon>rosids</taxon>
        <taxon>fabids</taxon>
        <taxon>Fagales</taxon>
        <taxon>Fagaceae</taxon>
        <taxon>Quercus</taxon>
    </lineage>
</organism>
<comment type="subcellular location">
    <subcellularLocation>
        <location evidence="1">Membrane</location>
        <topology evidence="1">Multi-pass membrane protein</topology>
    </subcellularLocation>
</comment>
<comment type="similarity">
    <text evidence="5">Belongs to the MIP/aquaporin (TC 1.A.8) family.</text>
</comment>
<reference evidence="7 8" key="1">
    <citation type="journal article" date="2018" name="Sci. Data">
        <title>The draft genome sequence of cork oak.</title>
        <authorList>
            <person name="Ramos A.M."/>
            <person name="Usie A."/>
            <person name="Barbosa P."/>
            <person name="Barros P.M."/>
            <person name="Capote T."/>
            <person name="Chaves I."/>
            <person name="Simoes F."/>
            <person name="Abreu I."/>
            <person name="Carrasquinho I."/>
            <person name="Faro C."/>
            <person name="Guimaraes J.B."/>
            <person name="Mendonca D."/>
            <person name="Nobrega F."/>
            <person name="Rodrigues L."/>
            <person name="Saibo N.J.M."/>
            <person name="Varela M.C."/>
            <person name="Egas C."/>
            <person name="Matos J."/>
            <person name="Miguel C.M."/>
            <person name="Oliveira M.M."/>
            <person name="Ricardo C.P."/>
            <person name="Goncalves S."/>
        </authorList>
    </citation>
    <scope>NUCLEOTIDE SEQUENCE [LARGE SCALE GENOMIC DNA]</scope>
    <source>
        <strain evidence="8">cv. HL8</strain>
    </source>
</reference>
<accession>A0AAW0LN29</accession>
<evidence type="ECO:0000256" key="5">
    <source>
        <dbReference type="RuleBase" id="RU000477"/>
    </source>
</evidence>
<keyword evidence="2 5" id="KW-0812">Transmembrane</keyword>
<keyword evidence="3 6" id="KW-1133">Transmembrane helix</keyword>
<dbReference type="EMBL" id="PKMF04000070">
    <property type="protein sequence ID" value="KAK7852935.1"/>
    <property type="molecule type" value="Genomic_DNA"/>
</dbReference>
<evidence type="ECO:0000313" key="7">
    <source>
        <dbReference type="EMBL" id="KAK7852935.1"/>
    </source>
</evidence>
<evidence type="ECO:0000256" key="6">
    <source>
        <dbReference type="SAM" id="Phobius"/>
    </source>
</evidence>
<keyword evidence="8" id="KW-1185">Reference proteome</keyword>
<dbReference type="Gene3D" id="1.20.1080.10">
    <property type="entry name" value="Glycerol uptake facilitator protein"/>
    <property type="match status" value="2"/>
</dbReference>
<dbReference type="InterPro" id="IPR000425">
    <property type="entry name" value="MIP"/>
</dbReference>
<evidence type="ECO:0000256" key="2">
    <source>
        <dbReference type="ARBA" id="ARBA00022692"/>
    </source>
</evidence>
<dbReference type="InterPro" id="IPR023271">
    <property type="entry name" value="Aquaporin-like"/>
</dbReference>
<feature type="transmembrane region" description="Helical" evidence="6">
    <location>
        <begin position="39"/>
        <end position="57"/>
    </location>
</feature>
<evidence type="ECO:0000256" key="1">
    <source>
        <dbReference type="ARBA" id="ARBA00004141"/>
    </source>
</evidence>
<gene>
    <name evidence="7" type="primary">PIP1_1</name>
    <name evidence="7" type="ORF">CFP56_037452</name>
</gene>
<evidence type="ECO:0000256" key="3">
    <source>
        <dbReference type="ARBA" id="ARBA00022989"/>
    </source>
</evidence>
<dbReference type="PRINTS" id="PR00783">
    <property type="entry name" value="MINTRINSICP"/>
</dbReference>